<name>A0A4C1VHA2_EUMVA</name>
<dbReference type="AlphaFoldDB" id="A0A4C1VHA2"/>
<dbReference type="Proteomes" id="UP000299102">
    <property type="component" value="Unassembled WGS sequence"/>
</dbReference>
<organism evidence="1 2">
    <name type="scientific">Eumeta variegata</name>
    <name type="common">Bagworm moth</name>
    <name type="synonym">Eumeta japonica</name>
    <dbReference type="NCBI Taxonomy" id="151549"/>
    <lineage>
        <taxon>Eukaryota</taxon>
        <taxon>Metazoa</taxon>
        <taxon>Ecdysozoa</taxon>
        <taxon>Arthropoda</taxon>
        <taxon>Hexapoda</taxon>
        <taxon>Insecta</taxon>
        <taxon>Pterygota</taxon>
        <taxon>Neoptera</taxon>
        <taxon>Endopterygota</taxon>
        <taxon>Lepidoptera</taxon>
        <taxon>Glossata</taxon>
        <taxon>Ditrysia</taxon>
        <taxon>Tineoidea</taxon>
        <taxon>Psychidae</taxon>
        <taxon>Oiketicinae</taxon>
        <taxon>Eumeta</taxon>
    </lineage>
</organism>
<evidence type="ECO:0000313" key="1">
    <source>
        <dbReference type="EMBL" id="GBP37324.1"/>
    </source>
</evidence>
<sequence>MLKFQSVYFVPRYTEVDFNLRKAVTAERVPYRPPGKWRHKYVVDRSTTGATGVGRRADDGRGVGVVGDLARAARAHPALDRSLVCLATRDRSPQSGYGPLMNYPK</sequence>
<keyword evidence="2" id="KW-1185">Reference proteome</keyword>
<comment type="caution">
    <text evidence="1">The sequence shown here is derived from an EMBL/GenBank/DDBJ whole genome shotgun (WGS) entry which is preliminary data.</text>
</comment>
<protein>
    <submittedName>
        <fullName evidence="1">Uncharacterized protein</fullName>
    </submittedName>
</protein>
<accession>A0A4C1VHA2</accession>
<proteinExistence type="predicted"/>
<dbReference type="EMBL" id="BGZK01000332">
    <property type="protein sequence ID" value="GBP37324.1"/>
    <property type="molecule type" value="Genomic_DNA"/>
</dbReference>
<reference evidence="1 2" key="1">
    <citation type="journal article" date="2019" name="Commun. Biol.">
        <title>The bagworm genome reveals a unique fibroin gene that provides high tensile strength.</title>
        <authorList>
            <person name="Kono N."/>
            <person name="Nakamura H."/>
            <person name="Ohtoshi R."/>
            <person name="Tomita M."/>
            <person name="Numata K."/>
            <person name="Arakawa K."/>
        </authorList>
    </citation>
    <scope>NUCLEOTIDE SEQUENCE [LARGE SCALE GENOMIC DNA]</scope>
</reference>
<evidence type="ECO:0000313" key="2">
    <source>
        <dbReference type="Proteomes" id="UP000299102"/>
    </source>
</evidence>
<gene>
    <name evidence="1" type="ORF">EVAR_22783_1</name>
</gene>